<dbReference type="InterPro" id="IPR000700">
    <property type="entry name" value="PAS-assoc_C"/>
</dbReference>
<dbReference type="InterPro" id="IPR035965">
    <property type="entry name" value="PAS-like_dom_sf"/>
</dbReference>
<evidence type="ECO:0000259" key="3">
    <source>
        <dbReference type="PROSITE" id="PS50113"/>
    </source>
</evidence>
<dbReference type="SMART" id="SM00091">
    <property type="entry name" value="PAS"/>
    <property type="match status" value="3"/>
</dbReference>
<proteinExistence type="predicted"/>
<dbReference type="SMART" id="SM00267">
    <property type="entry name" value="GGDEF"/>
    <property type="match status" value="1"/>
</dbReference>
<dbReference type="PANTHER" id="PTHR44757:SF2">
    <property type="entry name" value="BIOFILM ARCHITECTURE MAINTENANCE PROTEIN MBAA"/>
    <property type="match status" value="1"/>
</dbReference>
<dbReference type="SMART" id="SM00086">
    <property type="entry name" value="PAC"/>
    <property type="match status" value="3"/>
</dbReference>
<dbReference type="InterPro" id="IPR052155">
    <property type="entry name" value="Biofilm_reg_signaling"/>
</dbReference>
<feature type="domain" description="PAC" evidence="3">
    <location>
        <begin position="111"/>
        <end position="162"/>
    </location>
</feature>
<dbReference type="EMBL" id="FNAP01000004">
    <property type="protein sequence ID" value="SDE21210.1"/>
    <property type="molecule type" value="Genomic_DNA"/>
</dbReference>
<dbReference type="InterPro" id="IPR035919">
    <property type="entry name" value="EAL_sf"/>
</dbReference>
<dbReference type="PROSITE" id="PS50112">
    <property type="entry name" value="PAS"/>
    <property type="match status" value="1"/>
</dbReference>
<dbReference type="CDD" id="cd01948">
    <property type="entry name" value="EAL"/>
    <property type="match status" value="1"/>
</dbReference>
<evidence type="ECO:0000313" key="6">
    <source>
        <dbReference type="EMBL" id="SDE21210.1"/>
    </source>
</evidence>
<dbReference type="InterPro" id="IPR029787">
    <property type="entry name" value="Nucleotide_cyclase"/>
</dbReference>
<feature type="domain" description="PAS" evidence="2">
    <location>
        <begin position="156"/>
        <end position="226"/>
    </location>
</feature>
<dbReference type="InterPro" id="IPR000014">
    <property type="entry name" value="PAS"/>
</dbReference>
<dbReference type="Pfam" id="PF00990">
    <property type="entry name" value="GGDEF"/>
    <property type="match status" value="1"/>
</dbReference>
<gene>
    <name evidence="6" type="ORF">SAMN05421720_104204</name>
</gene>
<dbReference type="OrthoDB" id="7251575at2"/>
<evidence type="ECO:0000313" key="7">
    <source>
        <dbReference type="Proteomes" id="UP000199412"/>
    </source>
</evidence>
<dbReference type="PROSITE" id="PS50113">
    <property type="entry name" value="PAC"/>
    <property type="match status" value="2"/>
</dbReference>
<accession>A0A1G7B2R7</accession>
<dbReference type="Pfam" id="PF13426">
    <property type="entry name" value="PAS_9"/>
    <property type="match status" value="1"/>
</dbReference>
<evidence type="ECO:0000256" key="1">
    <source>
        <dbReference type="SAM" id="MobiDB-lite"/>
    </source>
</evidence>
<dbReference type="InterPro" id="IPR001610">
    <property type="entry name" value="PAC"/>
</dbReference>
<feature type="domain" description="GGDEF" evidence="5">
    <location>
        <begin position="451"/>
        <end position="584"/>
    </location>
</feature>
<dbReference type="Pfam" id="PF08447">
    <property type="entry name" value="PAS_3"/>
    <property type="match status" value="2"/>
</dbReference>
<dbReference type="Gene3D" id="3.20.20.450">
    <property type="entry name" value="EAL domain"/>
    <property type="match status" value="1"/>
</dbReference>
<dbReference type="NCBIfam" id="TIGR00254">
    <property type="entry name" value="GGDEF"/>
    <property type="match status" value="1"/>
</dbReference>
<keyword evidence="7" id="KW-1185">Reference proteome</keyword>
<dbReference type="Gene3D" id="3.30.70.270">
    <property type="match status" value="1"/>
</dbReference>
<dbReference type="NCBIfam" id="TIGR00229">
    <property type="entry name" value="sensory_box"/>
    <property type="match status" value="3"/>
</dbReference>
<evidence type="ECO:0000259" key="2">
    <source>
        <dbReference type="PROSITE" id="PS50112"/>
    </source>
</evidence>
<dbReference type="AlphaFoldDB" id="A0A1G7B2R7"/>
<evidence type="ECO:0000259" key="4">
    <source>
        <dbReference type="PROSITE" id="PS50883"/>
    </source>
</evidence>
<dbReference type="PROSITE" id="PS50883">
    <property type="entry name" value="EAL"/>
    <property type="match status" value="1"/>
</dbReference>
<feature type="domain" description="PAC" evidence="3">
    <location>
        <begin position="364"/>
        <end position="415"/>
    </location>
</feature>
<dbReference type="InterPro" id="IPR000160">
    <property type="entry name" value="GGDEF_dom"/>
</dbReference>
<dbReference type="STRING" id="69960.SAMN05421720_104204"/>
<dbReference type="PANTHER" id="PTHR44757">
    <property type="entry name" value="DIGUANYLATE CYCLASE DGCP"/>
    <property type="match status" value="1"/>
</dbReference>
<dbReference type="InterPro" id="IPR013655">
    <property type="entry name" value="PAS_fold_3"/>
</dbReference>
<reference evidence="6 7" key="1">
    <citation type="submission" date="2016-10" db="EMBL/GenBank/DDBJ databases">
        <authorList>
            <person name="de Groot N.N."/>
        </authorList>
    </citation>
    <scope>NUCLEOTIDE SEQUENCE [LARGE SCALE GENOMIC DNA]</scope>
    <source>
        <strain evidence="6 7">ATCC 700224</strain>
    </source>
</reference>
<dbReference type="CDD" id="cd01949">
    <property type="entry name" value="GGDEF"/>
    <property type="match status" value="1"/>
</dbReference>
<feature type="domain" description="EAL" evidence="4">
    <location>
        <begin position="593"/>
        <end position="848"/>
    </location>
</feature>
<dbReference type="Gene3D" id="3.30.450.20">
    <property type="entry name" value="PAS domain"/>
    <property type="match status" value="3"/>
</dbReference>
<dbReference type="PROSITE" id="PS50887">
    <property type="entry name" value="GGDEF"/>
    <property type="match status" value="1"/>
</dbReference>
<feature type="region of interest" description="Disordered" evidence="1">
    <location>
        <begin position="1"/>
        <end position="31"/>
    </location>
</feature>
<evidence type="ECO:0000259" key="5">
    <source>
        <dbReference type="PROSITE" id="PS50887"/>
    </source>
</evidence>
<dbReference type="Pfam" id="PF00563">
    <property type="entry name" value="EAL"/>
    <property type="match status" value="1"/>
</dbReference>
<dbReference type="SUPFAM" id="SSF141868">
    <property type="entry name" value="EAL domain-like"/>
    <property type="match status" value="1"/>
</dbReference>
<dbReference type="SMART" id="SM00052">
    <property type="entry name" value="EAL"/>
    <property type="match status" value="1"/>
</dbReference>
<dbReference type="CDD" id="cd00130">
    <property type="entry name" value="PAS"/>
    <property type="match status" value="3"/>
</dbReference>
<dbReference type="InterPro" id="IPR043128">
    <property type="entry name" value="Rev_trsase/Diguanyl_cyclase"/>
</dbReference>
<sequence>MTTARNEAIAVGSTDAGHSDPGQRGPAPSEPGAARLDALIESIPGIVFQRLLRPDGTLSYPFVSSSVALHTGYRPDQLRLARDGSLDVIHWADRDANLARVHESARTLKTCDEGFRVIARTGEVRWLAGASVPRRLEDGSVLWDGTLIDVTDQKRAEQWLGMVMDHAADVIITMNDAGLIDSSNAASRVVFGCDPDSLIGQPASTLMPQLEQGDLSEVLRQYLNTGETTLVGQGPRELIGRHFDGRLFPIEMVLSEVLTEGRRLFIAVIRDISQRKETETALLETQRRLTNIADNLQGLVFQRVLTDDGHLRFLYITGMTLETLDLSSQAVIDDGDLLLNAMDPEDRKRFLEAAHHSARTLDPMEDDYKIVSREGAERWLRGWSRPYRTDDGTVVWEGVTLDVTDRKQAEKRLMFLAYHDALTGLGNRTLFLDKFAALIGGQGPGEEGRPSRWALVAIGLDRFSIINGTLGHAIGDRVLVAVAHRLREPLGGHELLCRTGGDRFMMLLTDCDTDEALQLALNELTGKFQRPLEVGGHQFDLSVSLGVSLFPDHGQDAETLIMHADAALHEAKSEGGSACRLFTPAISEQANLILTMRHRMRRALEENQFKAYFQPQVDLATNRIVGSEALARWIAPDGTQVSPGEFIPIAEEYGLIDEICVQVMEDACRWTAHWNTLGLGDITVAVNISGRQFHNSRQLVEIVDSALTKLRLAPHLLDLELTESAAMSDPENASRVMRMFTDRGIGCSIDDFGTGHSSLAVLKRFTLRTLKIDRSFVKDVTSDSNDAAICSAIIAMAHELNLKVCAEGAETPDQLEFLRAHRCDKVQGFLIAKPLPPEDMERMLRAGIPEALRGPVPAN</sequence>
<dbReference type="InterPro" id="IPR001633">
    <property type="entry name" value="EAL_dom"/>
</dbReference>
<protein>
    <submittedName>
        <fullName evidence="6">PAS domain S-box-containing protein/diguanylate cyclase (GGDEF) domain-containing protein</fullName>
    </submittedName>
</protein>
<dbReference type="Proteomes" id="UP000199412">
    <property type="component" value="Unassembled WGS sequence"/>
</dbReference>
<name>A0A1G7B2R7_9PROT</name>
<organism evidence="6 7">
    <name type="scientific">Rhodospira trueperi</name>
    <dbReference type="NCBI Taxonomy" id="69960"/>
    <lineage>
        <taxon>Bacteria</taxon>
        <taxon>Pseudomonadati</taxon>
        <taxon>Pseudomonadota</taxon>
        <taxon>Alphaproteobacteria</taxon>
        <taxon>Rhodospirillales</taxon>
        <taxon>Rhodospirillaceae</taxon>
        <taxon>Rhodospira</taxon>
    </lineage>
</organism>
<dbReference type="SUPFAM" id="SSF55073">
    <property type="entry name" value="Nucleotide cyclase"/>
    <property type="match status" value="1"/>
</dbReference>
<dbReference type="SUPFAM" id="SSF55785">
    <property type="entry name" value="PYP-like sensor domain (PAS domain)"/>
    <property type="match status" value="3"/>
</dbReference>